<dbReference type="Gene3D" id="2.40.170.20">
    <property type="entry name" value="TonB-dependent receptor, beta-barrel domain"/>
    <property type="match status" value="1"/>
</dbReference>
<sequence length="755" mass="82503">MMSLVLKNASKAWRIAALLSFLAGPAWAENPAATLEAPTVEVVGTTPLPSVGVPLEQVPAAVQAATGKEIGRQQALDLTEFMERNLASVTLNAAQHNPFQPDLSFRGFSASPLLGTPQGISVFVDGVRVNESFGDTVNWDLIPRSAISTINLIPGSNPLFGLNTLGGALAVHTKSGFQYPGFAAQALGGSWGRRALEFEQGGFRDRVDWFVTGNLFDEDGWRQHSPSAVRQLFGKLGFEDDVLDLDASFTYADNTLEGVQALPLSMLDRPEQAYTWPDRTHNKLTFLALKGSRLFGEDRILTANVYYRRLRSDNFSSNVNDEFDPVASPHQGFNDLSNTDQRTYGGSLQLTFLTHLAGRKNQFTVGASLDQGQTDFSQFEQQANFTPDRGTVATSDFALETDVKADNRYTGLYFTDTISLTERLHLTLSGRYNRARLKIRDKTGLEPALNGDHTFSRFNPAVGIAFSLAPGLTPYVAYNEGMRAPTPVELTCADPSAPCRLPNAFLADPPLKQVVSKTWEAGLRGRIAGRLGYTAALYRTRLQDDIQFVSSGGAINAGFFQNVGQTRRQGLELGLQGELGRLRLLGSYGFIDATFRTPFVLNSPNNSSADANGDIQVNPGNRIPGIPRHVFKLRADYPVNGRLTVGLGMLAASDQFARGDENNQDAHGKVPGYAVFNLDARYELARHWHLFLKVSNLFDKRYENFGVLGENFFRGPGNTFDAANAAPEQFRSPGAPRAAWIGVRYALGAAKGERD</sequence>
<dbReference type="PANTHER" id="PTHR30069">
    <property type="entry name" value="TONB-DEPENDENT OUTER MEMBRANE RECEPTOR"/>
    <property type="match status" value="1"/>
</dbReference>
<evidence type="ECO:0000256" key="1">
    <source>
        <dbReference type="ARBA" id="ARBA00004571"/>
    </source>
</evidence>
<evidence type="ECO:0000256" key="6">
    <source>
        <dbReference type="ARBA" id="ARBA00023136"/>
    </source>
</evidence>
<comment type="similarity">
    <text evidence="8 9">Belongs to the TonB-dependent receptor family.</text>
</comment>
<evidence type="ECO:0000313" key="14">
    <source>
        <dbReference type="Proteomes" id="UP000321201"/>
    </source>
</evidence>
<dbReference type="Pfam" id="PF07715">
    <property type="entry name" value="Plug"/>
    <property type="match status" value="1"/>
</dbReference>
<evidence type="ECO:0000256" key="3">
    <source>
        <dbReference type="ARBA" id="ARBA00022452"/>
    </source>
</evidence>
<dbReference type="PANTHER" id="PTHR30069:SF39">
    <property type="entry name" value="BLL6183 PROTEIN"/>
    <property type="match status" value="1"/>
</dbReference>
<keyword evidence="4 8" id="KW-0812">Transmembrane</keyword>
<name>A0A5C7EZM8_9PROT</name>
<feature type="signal peptide" evidence="10">
    <location>
        <begin position="1"/>
        <end position="28"/>
    </location>
</feature>
<evidence type="ECO:0000259" key="12">
    <source>
        <dbReference type="Pfam" id="PF07715"/>
    </source>
</evidence>
<comment type="caution">
    <text evidence="13">The sequence shown here is derived from an EMBL/GenBank/DDBJ whole genome shotgun (WGS) entry which is preliminary data.</text>
</comment>
<dbReference type="GO" id="GO:0009279">
    <property type="term" value="C:cell outer membrane"/>
    <property type="evidence" value="ECO:0007669"/>
    <property type="project" value="UniProtKB-SubCell"/>
</dbReference>
<gene>
    <name evidence="13" type="ORF">FR698_05000</name>
</gene>
<evidence type="ECO:0000256" key="2">
    <source>
        <dbReference type="ARBA" id="ARBA00022448"/>
    </source>
</evidence>
<feature type="domain" description="TonB-dependent receptor-like beta-barrel" evidence="11">
    <location>
        <begin position="236"/>
        <end position="697"/>
    </location>
</feature>
<evidence type="ECO:0000256" key="5">
    <source>
        <dbReference type="ARBA" id="ARBA00023077"/>
    </source>
</evidence>
<feature type="domain" description="TonB-dependent receptor plug" evidence="12">
    <location>
        <begin position="55"/>
        <end position="168"/>
    </location>
</feature>
<keyword evidence="10" id="KW-0732">Signal</keyword>
<organism evidence="13 14">
    <name type="scientific">Pelomicrobium methylotrophicum</name>
    <dbReference type="NCBI Taxonomy" id="2602750"/>
    <lineage>
        <taxon>Bacteria</taxon>
        <taxon>Pseudomonadati</taxon>
        <taxon>Pseudomonadota</taxon>
        <taxon>Hydrogenophilia</taxon>
        <taxon>Hydrogenophilia incertae sedis</taxon>
        <taxon>Pelomicrobium</taxon>
    </lineage>
</organism>
<evidence type="ECO:0000256" key="8">
    <source>
        <dbReference type="PROSITE-ProRule" id="PRU01360"/>
    </source>
</evidence>
<keyword evidence="3 8" id="KW-1134">Transmembrane beta strand</keyword>
<dbReference type="OrthoDB" id="98353at2"/>
<evidence type="ECO:0000259" key="11">
    <source>
        <dbReference type="Pfam" id="PF00593"/>
    </source>
</evidence>
<dbReference type="InterPro" id="IPR037066">
    <property type="entry name" value="Plug_dom_sf"/>
</dbReference>
<dbReference type="InterPro" id="IPR039426">
    <property type="entry name" value="TonB-dep_rcpt-like"/>
</dbReference>
<dbReference type="EMBL" id="VPFL01000005">
    <property type="protein sequence ID" value="TXF12595.1"/>
    <property type="molecule type" value="Genomic_DNA"/>
</dbReference>
<dbReference type="InterPro" id="IPR000531">
    <property type="entry name" value="Beta-barrel_TonB"/>
</dbReference>
<evidence type="ECO:0000313" key="13">
    <source>
        <dbReference type="EMBL" id="TXF12595.1"/>
    </source>
</evidence>
<evidence type="ECO:0000256" key="9">
    <source>
        <dbReference type="RuleBase" id="RU003357"/>
    </source>
</evidence>
<dbReference type="CDD" id="cd01347">
    <property type="entry name" value="ligand_gated_channel"/>
    <property type="match status" value="1"/>
</dbReference>
<dbReference type="Proteomes" id="UP000321201">
    <property type="component" value="Unassembled WGS sequence"/>
</dbReference>
<dbReference type="AlphaFoldDB" id="A0A5C7EZM8"/>
<dbReference type="PROSITE" id="PS52016">
    <property type="entry name" value="TONB_DEPENDENT_REC_3"/>
    <property type="match status" value="1"/>
</dbReference>
<keyword evidence="14" id="KW-1185">Reference proteome</keyword>
<comment type="subcellular location">
    <subcellularLocation>
        <location evidence="1 8">Cell outer membrane</location>
        <topology evidence="1 8">Multi-pass membrane protein</topology>
    </subcellularLocation>
</comment>
<accession>A0A5C7EZM8</accession>
<keyword evidence="13" id="KW-0675">Receptor</keyword>
<dbReference type="InterPro" id="IPR036942">
    <property type="entry name" value="Beta-barrel_TonB_sf"/>
</dbReference>
<dbReference type="GO" id="GO:0044718">
    <property type="term" value="P:siderophore transmembrane transport"/>
    <property type="evidence" value="ECO:0007669"/>
    <property type="project" value="TreeGrafter"/>
</dbReference>
<proteinExistence type="inferred from homology"/>
<keyword evidence="2 8" id="KW-0813">Transport</keyword>
<keyword evidence="7 8" id="KW-0998">Cell outer membrane</keyword>
<keyword evidence="6 8" id="KW-0472">Membrane</keyword>
<dbReference type="InParanoid" id="A0A5C7EZM8"/>
<evidence type="ECO:0000256" key="10">
    <source>
        <dbReference type="SAM" id="SignalP"/>
    </source>
</evidence>
<dbReference type="Pfam" id="PF00593">
    <property type="entry name" value="TonB_dep_Rec_b-barrel"/>
    <property type="match status" value="1"/>
</dbReference>
<reference evidence="13 14" key="1">
    <citation type="submission" date="2019-08" db="EMBL/GenBank/DDBJ databases">
        <title>Pelomicrobium methylotrophicum gen. nov., sp. nov. a moderately thermophilic, facultatively anaerobic, lithoautotrophic and methylotrophic bacterium isolated from a terrestrial mud volcano.</title>
        <authorList>
            <person name="Slobodkina G.B."/>
            <person name="Merkel A.Y."/>
            <person name="Slobodkin A.I."/>
        </authorList>
    </citation>
    <scope>NUCLEOTIDE SEQUENCE [LARGE SCALE GENOMIC DNA]</scope>
    <source>
        <strain evidence="13 14">SM250</strain>
    </source>
</reference>
<dbReference type="SUPFAM" id="SSF56935">
    <property type="entry name" value="Porins"/>
    <property type="match status" value="1"/>
</dbReference>
<protein>
    <submittedName>
        <fullName evidence="13">TonB-dependent receptor</fullName>
    </submittedName>
</protein>
<dbReference type="Gene3D" id="2.170.130.10">
    <property type="entry name" value="TonB-dependent receptor, plug domain"/>
    <property type="match status" value="1"/>
</dbReference>
<dbReference type="GO" id="GO:0015344">
    <property type="term" value="F:siderophore uptake transmembrane transporter activity"/>
    <property type="evidence" value="ECO:0007669"/>
    <property type="project" value="TreeGrafter"/>
</dbReference>
<evidence type="ECO:0000256" key="7">
    <source>
        <dbReference type="ARBA" id="ARBA00023237"/>
    </source>
</evidence>
<dbReference type="InterPro" id="IPR012910">
    <property type="entry name" value="Plug_dom"/>
</dbReference>
<evidence type="ECO:0000256" key="4">
    <source>
        <dbReference type="ARBA" id="ARBA00022692"/>
    </source>
</evidence>
<feature type="chain" id="PRO_5022953702" evidence="10">
    <location>
        <begin position="29"/>
        <end position="755"/>
    </location>
</feature>
<keyword evidence="5 9" id="KW-0798">TonB box</keyword>